<protein>
    <submittedName>
        <fullName evidence="12">P-loop containing nucleoside triphosphate hydrolase protein</fullName>
    </submittedName>
</protein>
<feature type="transmembrane region" description="Helical" evidence="9">
    <location>
        <begin position="1129"/>
        <end position="1149"/>
    </location>
</feature>
<dbReference type="PANTHER" id="PTHR24223">
    <property type="entry name" value="ATP-BINDING CASSETTE SUB-FAMILY C"/>
    <property type="match status" value="1"/>
</dbReference>
<keyword evidence="13" id="KW-1185">Reference proteome</keyword>
<organism evidence="12 13">
    <name type="scientific">Cercophora newfieldiana</name>
    <dbReference type="NCBI Taxonomy" id="92897"/>
    <lineage>
        <taxon>Eukaryota</taxon>
        <taxon>Fungi</taxon>
        <taxon>Dikarya</taxon>
        <taxon>Ascomycota</taxon>
        <taxon>Pezizomycotina</taxon>
        <taxon>Sordariomycetes</taxon>
        <taxon>Sordariomycetidae</taxon>
        <taxon>Sordariales</taxon>
        <taxon>Lasiosphaeriaceae</taxon>
        <taxon>Cercophora</taxon>
    </lineage>
</organism>
<dbReference type="GO" id="GO:0016020">
    <property type="term" value="C:membrane"/>
    <property type="evidence" value="ECO:0007669"/>
    <property type="project" value="UniProtKB-SubCell"/>
</dbReference>
<dbReference type="InterPro" id="IPR036640">
    <property type="entry name" value="ABC1_TM_sf"/>
</dbReference>
<evidence type="ECO:0000256" key="7">
    <source>
        <dbReference type="ARBA" id="ARBA00023136"/>
    </source>
</evidence>
<dbReference type="SUPFAM" id="SSF90123">
    <property type="entry name" value="ABC transporter transmembrane region"/>
    <property type="match status" value="2"/>
</dbReference>
<dbReference type="PROSITE" id="PS50893">
    <property type="entry name" value="ABC_TRANSPORTER_2"/>
    <property type="match status" value="2"/>
</dbReference>
<dbReference type="InterPro" id="IPR027417">
    <property type="entry name" value="P-loop_NTPase"/>
</dbReference>
<dbReference type="CDD" id="cd18579">
    <property type="entry name" value="ABC_6TM_ABCC_D1"/>
    <property type="match status" value="1"/>
</dbReference>
<dbReference type="InterPro" id="IPR003439">
    <property type="entry name" value="ABC_transporter-like_ATP-bd"/>
</dbReference>
<feature type="transmembrane region" description="Helical" evidence="9">
    <location>
        <begin position="103"/>
        <end position="123"/>
    </location>
</feature>
<keyword evidence="12" id="KW-0378">Hydrolase</keyword>
<feature type="transmembrane region" description="Helical" evidence="9">
    <location>
        <begin position="384"/>
        <end position="406"/>
    </location>
</feature>
<dbReference type="InterPro" id="IPR011527">
    <property type="entry name" value="ABC1_TM_dom"/>
</dbReference>
<feature type="domain" description="ABC transporter" evidence="10">
    <location>
        <begin position="605"/>
        <end position="842"/>
    </location>
</feature>
<evidence type="ECO:0000313" key="13">
    <source>
        <dbReference type="Proteomes" id="UP001174936"/>
    </source>
</evidence>
<dbReference type="CDD" id="cd18580">
    <property type="entry name" value="ABC_6TM_ABCC_D2"/>
    <property type="match status" value="1"/>
</dbReference>
<evidence type="ECO:0000256" key="6">
    <source>
        <dbReference type="ARBA" id="ARBA00022989"/>
    </source>
</evidence>
<evidence type="ECO:0000256" key="5">
    <source>
        <dbReference type="ARBA" id="ARBA00022840"/>
    </source>
</evidence>
<sequence>MSCTLGKDLNFGPVVNPCRRPFDFTLVFEETILTLLPSALGCAWVLVATFTLARTEGNAAVGSKRWLQLAELTGAASITLLQVTVAAVTTFNVPAGIKTNTPLTFLTGLVSSALALLLLILTLLHAKRCYRPSTIIVTCHGVLVLAEAIRSRTYFLLGHQTIGFLLIGSIIMRIMVLVLESLRRPTGHIPGGKEMSPEERAGIINRLFFQWLVPLLTLGHRRHLTCDDLRPVDRVMYSASLEVKLAPLFVPQQNRSVKSTKSLARETFLCMRRDLASAVVPRLALIAFKVAQLFIVRYLLEYLQHGVSSPTSNGYGLIGACAFTYTGIAVVTGWYYHRGYRCASIAQGGLVLAIFSKMLRLREDAGTESRAITLMVSDVQRISVALVSIHEIWAAPIEVAIFMYLLQNTMGPTSLCVLGLAATCMAVTSTISRSMAEQQGAWLLAVQTRLQATQKMLSDLKAIKMMGMEKRMSDLVSTLRVNEMAAARPFRSLLAASSIISYTTLSISPLLVFGAYLGTNGLDSTVVDATRMFTSLVLVALLTSPLVHLFQVLPGLGAAYGCLNRLQDFLALYELPVHPNPVHRFETENKRDPLVNDEDDVLISLKGVSLAYAVDEQTVLRQVDLEVKRGKRVAILGAVGTGKSLLLKFLLGEAHSLNDGGGTEIRTDSFAYCSQKPWLENISAEANWTRYARSQDTSWMTRITHACALDDIISLEDYASGTVGSGGSRLSGGQRQRLALARALALKKDVLLLDDVFSALDPGTKSKIVQRVLGPNGLARSREMTVIFTTHDRDLVSVADEAYEIDHHGHFVSVVTTTSPESPETPQETRETTSVFHQDHYLPMLETGSLEGIEKEVPRMSLSSISTAKTGKCGSQITPSKTPSDGEVYLTYARAMGLQNASMFLIAGITFSATLKLPDLWVKWWTDALQLASKVQRPNTFWLGIYGLLTTTPLFILGAWLLHLMLIVVPTSGIALHNQLLHTVLHASFPHISRIDTGHLINRFNQDLIFIDTQLPLALFSTSSCLFTSMVQITLVAMASLPSLAVVPPLLGVLYVIQRFYLRTSKQLRLLELETKGDLHTQFAETAAGITTIRAHKWTAQSQQRFAQTLDRSQEPCYLLYSIQRWLQLVLDLVVAGLVLVVAGVAVGLNKSQQQPGNIGGAVTVGAIGVALTNATSLGETLTALMVSWTSLETTLGAVARILLFQRNTRLEEGTEDPGAATIWPQRGSIELTNVWASYATTPHNSHPNKPLNPYPCEINKAHHRWTLRGITASFPPGSKVSICGPTGSGKSTLLLALLGMIDISAGSVIIDGVPIFHVSHSALRQRFDVISQDYFTCATTLRDELDPDGEFSDAQLRDALRECLLWDKLAGEFEILNTPRDNLNLSSGETQLLCWARVLLRSSKEAEGILLLDEATSSVDGETDAIIHRLMLGKLGRKTILSVSHRPETAMRFDEIVVMEGGAIVDRGKAKDVVGRCKLFLGVKG</sequence>
<feature type="transmembrane region" description="Helical" evidence="9">
    <location>
        <begin position="941"/>
        <end position="969"/>
    </location>
</feature>
<proteinExistence type="predicted"/>
<feature type="domain" description="ABC transmembrane type-1" evidence="11">
    <location>
        <begin position="917"/>
        <end position="1194"/>
    </location>
</feature>
<dbReference type="InterPro" id="IPR017871">
    <property type="entry name" value="ABC_transporter-like_CS"/>
</dbReference>
<evidence type="ECO:0000256" key="2">
    <source>
        <dbReference type="ARBA" id="ARBA00022448"/>
    </source>
</evidence>
<dbReference type="InterPro" id="IPR003593">
    <property type="entry name" value="AAA+_ATPase"/>
</dbReference>
<dbReference type="InterPro" id="IPR044746">
    <property type="entry name" value="ABCC_6TM_D1"/>
</dbReference>
<feature type="transmembrane region" description="Helical" evidence="9">
    <location>
        <begin position="1044"/>
        <end position="1062"/>
    </location>
</feature>
<feature type="transmembrane region" description="Helical" evidence="9">
    <location>
        <begin position="275"/>
        <end position="295"/>
    </location>
</feature>
<feature type="transmembrane region" description="Helical" evidence="9">
    <location>
        <begin position="161"/>
        <end position="179"/>
    </location>
</feature>
<evidence type="ECO:0000256" key="4">
    <source>
        <dbReference type="ARBA" id="ARBA00022741"/>
    </source>
</evidence>
<dbReference type="Proteomes" id="UP001174936">
    <property type="component" value="Unassembled WGS sequence"/>
</dbReference>
<evidence type="ECO:0000259" key="10">
    <source>
        <dbReference type="PROSITE" id="PS50893"/>
    </source>
</evidence>
<reference evidence="12" key="1">
    <citation type="submission" date="2023-06" db="EMBL/GenBank/DDBJ databases">
        <title>Genome-scale phylogeny and comparative genomics of the fungal order Sordariales.</title>
        <authorList>
            <consortium name="Lawrence Berkeley National Laboratory"/>
            <person name="Hensen N."/>
            <person name="Bonometti L."/>
            <person name="Westerberg I."/>
            <person name="Brannstrom I.O."/>
            <person name="Guillou S."/>
            <person name="Cros-Aarteil S."/>
            <person name="Calhoun S."/>
            <person name="Haridas S."/>
            <person name="Kuo A."/>
            <person name="Mondo S."/>
            <person name="Pangilinan J."/>
            <person name="Riley R."/>
            <person name="Labutti K."/>
            <person name="Andreopoulos B."/>
            <person name="Lipzen A."/>
            <person name="Chen C."/>
            <person name="Yanf M."/>
            <person name="Daum C."/>
            <person name="Ng V."/>
            <person name="Clum A."/>
            <person name="Steindorff A."/>
            <person name="Ohm R."/>
            <person name="Martin F."/>
            <person name="Silar P."/>
            <person name="Natvig D."/>
            <person name="Lalanne C."/>
            <person name="Gautier V."/>
            <person name="Ament-Velasquez S.L."/>
            <person name="Kruys A."/>
            <person name="Hutchinson M.I."/>
            <person name="Powell A.J."/>
            <person name="Barry K."/>
            <person name="Miller A.N."/>
            <person name="Grigoriev I.V."/>
            <person name="Debuchy R."/>
            <person name="Gladieux P."/>
            <person name="Thoren M.H."/>
            <person name="Johannesson H."/>
        </authorList>
    </citation>
    <scope>NUCLEOTIDE SEQUENCE</scope>
    <source>
        <strain evidence="12">SMH2532-1</strain>
    </source>
</reference>
<keyword evidence="2" id="KW-0813">Transport</keyword>
<evidence type="ECO:0000256" key="8">
    <source>
        <dbReference type="ARBA" id="ARBA00023180"/>
    </source>
</evidence>
<comment type="subcellular location">
    <subcellularLocation>
        <location evidence="1">Membrane</location>
        <topology evidence="1">Multi-pass membrane protein</topology>
    </subcellularLocation>
</comment>
<dbReference type="Gene3D" id="1.20.1560.10">
    <property type="entry name" value="ABC transporter type 1, transmembrane domain"/>
    <property type="match status" value="2"/>
</dbReference>
<feature type="transmembrane region" description="Helical" evidence="9">
    <location>
        <begin position="412"/>
        <end position="431"/>
    </location>
</feature>
<keyword evidence="4" id="KW-0547">Nucleotide-binding</keyword>
<dbReference type="PANTHER" id="PTHR24223:SF399">
    <property type="entry name" value="ABC TRANSPORTER ATNG"/>
    <property type="match status" value="1"/>
</dbReference>
<keyword evidence="3 9" id="KW-0812">Transmembrane</keyword>
<dbReference type="Gene3D" id="3.40.50.300">
    <property type="entry name" value="P-loop containing nucleotide triphosphate hydrolases"/>
    <property type="match status" value="2"/>
</dbReference>
<dbReference type="Pfam" id="PF00005">
    <property type="entry name" value="ABC_tran"/>
    <property type="match status" value="2"/>
</dbReference>
<comment type="caution">
    <text evidence="12">The sequence shown here is derived from an EMBL/GenBank/DDBJ whole genome shotgun (WGS) entry which is preliminary data.</text>
</comment>
<evidence type="ECO:0000256" key="3">
    <source>
        <dbReference type="ARBA" id="ARBA00022692"/>
    </source>
</evidence>
<feature type="transmembrane region" description="Helical" evidence="9">
    <location>
        <begin position="493"/>
        <end position="516"/>
    </location>
</feature>
<dbReference type="Pfam" id="PF00664">
    <property type="entry name" value="ABC_membrane"/>
    <property type="match status" value="2"/>
</dbReference>
<feature type="transmembrane region" description="Helical" evidence="9">
    <location>
        <begin position="315"/>
        <end position="336"/>
    </location>
</feature>
<dbReference type="SUPFAM" id="SSF52540">
    <property type="entry name" value="P-loop containing nucleoside triphosphate hydrolases"/>
    <property type="match status" value="2"/>
</dbReference>
<accession>A0AA39YE65</accession>
<evidence type="ECO:0000256" key="9">
    <source>
        <dbReference type="SAM" id="Phobius"/>
    </source>
</evidence>
<feature type="domain" description="ABC transmembrane type-1" evidence="11">
    <location>
        <begin position="283"/>
        <end position="558"/>
    </location>
</feature>
<dbReference type="InterPro" id="IPR050173">
    <property type="entry name" value="ABC_transporter_C-like"/>
</dbReference>
<dbReference type="GO" id="GO:0016887">
    <property type="term" value="F:ATP hydrolysis activity"/>
    <property type="evidence" value="ECO:0007669"/>
    <property type="project" value="InterPro"/>
</dbReference>
<dbReference type="PROSITE" id="PS50929">
    <property type="entry name" value="ABC_TM1F"/>
    <property type="match status" value="2"/>
</dbReference>
<evidence type="ECO:0000313" key="12">
    <source>
        <dbReference type="EMBL" id="KAK0651013.1"/>
    </source>
</evidence>
<gene>
    <name evidence="12" type="ORF">B0T16DRAFT_323490</name>
</gene>
<keyword evidence="8" id="KW-0325">Glycoprotein</keyword>
<dbReference type="SMART" id="SM00382">
    <property type="entry name" value="AAA"/>
    <property type="match status" value="2"/>
</dbReference>
<feature type="transmembrane region" description="Helical" evidence="9">
    <location>
        <begin position="135"/>
        <end position="155"/>
    </location>
</feature>
<name>A0AA39YE65_9PEZI</name>
<feature type="transmembrane region" description="Helical" evidence="9">
    <location>
        <begin position="536"/>
        <end position="563"/>
    </location>
</feature>
<keyword evidence="6 9" id="KW-1133">Transmembrane helix</keyword>
<evidence type="ECO:0000259" key="11">
    <source>
        <dbReference type="PROSITE" id="PS50929"/>
    </source>
</evidence>
<dbReference type="GO" id="GO:0005524">
    <property type="term" value="F:ATP binding"/>
    <property type="evidence" value="ECO:0007669"/>
    <property type="project" value="UniProtKB-KW"/>
</dbReference>
<dbReference type="InterPro" id="IPR044726">
    <property type="entry name" value="ABCC_6TM_D2"/>
</dbReference>
<evidence type="ECO:0000256" key="1">
    <source>
        <dbReference type="ARBA" id="ARBA00004141"/>
    </source>
</evidence>
<feature type="domain" description="ABC transporter" evidence="10">
    <location>
        <begin position="1230"/>
        <end position="1482"/>
    </location>
</feature>
<dbReference type="EMBL" id="JAULSV010000002">
    <property type="protein sequence ID" value="KAK0651013.1"/>
    <property type="molecule type" value="Genomic_DNA"/>
</dbReference>
<keyword evidence="7 9" id="KW-0472">Membrane</keyword>
<feature type="transmembrane region" description="Helical" evidence="9">
    <location>
        <begin position="32"/>
        <end position="53"/>
    </location>
</feature>
<feature type="transmembrane region" description="Helical" evidence="9">
    <location>
        <begin position="74"/>
        <end position="97"/>
    </location>
</feature>
<dbReference type="GO" id="GO:0140359">
    <property type="term" value="F:ABC-type transporter activity"/>
    <property type="evidence" value="ECO:0007669"/>
    <property type="project" value="InterPro"/>
</dbReference>
<dbReference type="PROSITE" id="PS00211">
    <property type="entry name" value="ABC_TRANSPORTER_1"/>
    <property type="match status" value="1"/>
</dbReference>
<keyword evidence="5" id="KW-0067">ATP-binding</keyword>